<feature type="transmembrane region" description="Helical" evidence="10">
    <location>
        <begin position="574"/>
        <end position="599"/>
    </location>
</feature>
<dbReference type="GO" id="GO:0016020">
    <property type="term" value="C:membrane"/>
    <property type="evidence" value="ECO:0007669"/>
    <property type="project" value="UniProtKB-SubCell"/>
</dbReference>
<evidence type="ECO:0000256" key="11">
    <source>
        <dbReference type="SAM" id="SignalP"/>
    </source>
</evidence>
<keyword evidence="7 10" id="KW-1133">Transmembrane helix</keyword>
<dbReference type="InterPro" id="IPR004895">
    <property type="entry name" value="Prenylated_rab_accept_PRA1"/>
</dbReference>
<dbReference type="Pfam" id="PF00657">
    <property type="entry name" value="Lipase_GDSL"/>
    <property type="match status" value="1"/>
</dbReference>
<sequence>MARFLLHLLLFFSSLFFDFTASADNGTRAPDFSAVLYFGDSTLDTGNNGYILTLVRGNHPPYGRDFPGSVATGRLSNGLLVPDLLCSELEIKQLSPPFMDPNLSDDDIRTGVNFASAGSGFDDATSALLNTIPISRQSEMFEEYLARLKAVAGEEDAKRIVRDALFLVSAGTNDFLLNYYDLPTTTRTAMTIDEYQDFLLQNLHKFLKDSYDLGGRRFIVAGLPPIGCLPLQMTLNVVHSVVRTCVDEQNSDARHYNSKLKHLLLKTQQSLPGSKFAYLDLYDFLMEVLNNAAKYGFQETKRGCCGTGLLESTDANPPTALFFPLYRSEALPPRLERFRDLQVGHRKASREVKLYPTTRALARSTSNSPEGLPPAMMSSAPSLPPLPISNPPASSAAPVAPSSAAPVATPAFRLFLSRLSDSVGRSLSNRRPWSELADRSAFSRPDSLSDATYRLRKNLTYFRVNYAAVVAAVLAISLITNPFSLVVLLALLAAWCLLYLFRPSDPPLVILGRTFSDRETLGSLVLITVFVVFLTSVGSLLISALVAGAAIVGAHGAFRVPEDLFLDEQETGAASSLLSFLGGAAASAASAGPAVVAAARV</sequence>
<comment type="similarity">
    <text evidence="3">Belongs to the PRA1 family.</text>
</comment>
<evidence type="ECO:0000256" key="8">
    <source>
        <dbReference type="ARBA" id="ARBA00023136"/>
    </source>
</evidence>
<keyword evidence="13" id="KW-1185">Reference proteome</keyword>
<accession>A0A4S8JTI9</accession>
<comment type="caution">
    <text evidence="12">The sequence shown here is derived from an EMBL/GenBank/DDBJ whole genome shotgun (WGS) entry which is preliminary data.</text>
</comment>
<dbReference type="InterPro" id="IPR001087">
    <property type="entry name" value="GDSL"/>
</dbReference>
<feature type="signal peptide" evidence="11">
    <location>
        <begin position="1"/>
        <end position="22"/>
    </location>
</feature>
<gene>
    <name evidence="12" type="ORF">C4D60_Mb05t03890</name>
</gene>
<dbReference type="Proteomes" id="UP000317650">
    <property type="component" value="Chromosome 5"/>
</dbReference>
<keyword evidence="5 10" id="KW-0812">Transmembrane</keyword>
<comment type="function">
    <text evidence="1">May be involved in both secretory and endocytic intracellular trafficking in the endosomal/prevacuolar compartments.</text>
</comment>
<feature type="region of interest" description="Disordered" evidence="9">
    <location>
        <begin position="356"/>
        <end position="395"/>
    </location>
</feature>
<evidence type="ECO:0000256" key="6">
    <source>
        <dbReference type="ARBA" id="ARBA00022729"/>
    </source>
</evidence>
<feature type="transmembrane region" description="Helical" evidence="10">
    <location>
        <begin position="521"/>
        <end position="554"/>
    </location>
</feature>
<dbReference type="PANTHER" id="PTHR45642:SF139">
    <property type="entry name" value="SGNH HYDROLASE-TYPE ESTERASE DOMAIN-CONTAINING PROTEIN"/>
    <property type="match status" value="1"/>
</dbReference>
<dbReference type="EMBL" id="PYDT01000003">
    <property type="protein sequence ID" value="THU65461.1"/>
    <property type="molecule type" value="Genomic_DNA"/>
</dbReference>
<dbReference type="InterPro" id="IPR050592">
    <property type="entry name" value="GDSL_lipolytic_enzyme"/>
</dbReference>
<proteinExistence type="inferred from homology"/>
<evidence type="ECO:0000313" key="12">
    <source>
        <dbReference type="EMBL" id="THU65461.1"/>
    </source>
</evidence>
<comment type="similarity">
    <text evidence="4">Belongs to the 'GDSL' lipolytic enzyme family.</text>
</comment>
<reference evidence="12 13" key="1">
    <citation type="journal article" date="2019" name="Nat. Plants">
        <title>Genome sequencing of Musa balbisiana reveals subgenome evolution and function divergence in polyploid bananas.</title>
        <authorList>
            <person name="Yao X."/>
        </authorList>
    </citation>
    <scope>NUCLEOTIDE SEQUENCE [LARGE SCALE GENOMIC DNA]</scope>
    <source>
        <strain evidence="13">cv. DH-PKW</strain>
        <tissue evidence="12">Leaves</tissue>
    </source>
</reference>
<dbReference type="GO" id="GO:0016788">
    <property type="term" value="F:hydrolase activity, acting on ester bonds"/>
    <property type="evidence" value="ECO:0007669"/>
    <property type="project" value="InterPro"/>
</dbReference>
<evidence type="ECO:0000256" key="9">
    <source>
        <dbReference type="SAM" id="MobiDB-lite"/>
    </source>
</evidence>
<dbReference type="STRING" id="52838.A0A4S8JTI9"/>
<evidence type="ECO:0000256" key="4">
    <source>
        <dbReference type="ARBA" id="ARBA00008668"/>
    </source>
</evidence>
<evidence type="ECO:0000256" key="2">
    <source>
        <dbReference type="ARBA" id="ARBA00004141"/>
    </source>
</evidence>
<dbReference type="GO" id="GO:0016192">
    <property type="term" value="P:vesicle-mediated transport"/>
    <property type="evidence" value="ECO:0007669"/>
    <property type="project" value="UniProtKB-ARBA"/>
</dbReference>
<comment type="subcellular location">
    <subcellularLocation>
        <location evidence="2">Membrane</location>
        <topology evidence="2">Multi-pass membrane protein</topology>
    </subcellularLocation>
</comment>
<feature type="transmembrane region" description="Helical" evidence="10">
    <location>
        <begin position="467"/>
        <end position="500"/>
    </location>
</feature>
<protein>
    <recommendedName>
        <fullName evidence="14">PRA1 family protein</fullName>
    </recommendedName>
</protein>
<feature type="chain" id="PRO_5020987747" description="PRA1 family protein" evidence="11">
    <location>
        <begin position="23"/>
        <end position="601"/>
    </location>
</feature>
<evidence type="ECO:0000256" key="1">
    <source>
        <dbReference type="ARBA" id="ARBA00002501"/>
    </source>
</evidence>
<dbReference type="InterPro" id="IPR035669">
    <property type="entry name" value="SGNH_plant_lipase-like"/>
</dbReference>
<organism evidence="12 13">
    <name type="scientific">Musa balbisiana</name>
    <name type="common">Banana</name>
    <dbReference type="NCBI Taxonomy" id="52838"/>
    <lineage>
        <taxon>Eukaryota</taxon>
        <taxon>Viridiplantae</taxon>
        <taxon>Streptophyta</taxon>
        <taxon>Embryophyta</taxon>
        <taxon>Tracheophyta</taxon>
        <taxon>Spermatophyta</taxon>
        <taxon>Magnoliopsida</taxon>
        <taxon>Liliopsida</taxon>
        <taxon>Zingiberales</taxon>
        <taxon>Musaceae</taxon>
        <taxon>Musa</taxon>
    </lineage>
</organism>
<dbReference type="CDD" id="cd01837">
    <property type="entry name" value="SGNH_plant_lipase_like"/>
    <property type="match status" value="1"/>
</dbReference>
<dbReference type="Gene3D" id="3.40.50.1110">
    <property type="entry name" value="SGNH hydrolase"/>
    <property type="match status" value="1"/>
</dbReference>
<dbReference type="PANTHER" id="PTHR45642">
    <property type="entry name" value="GDSL ESTERASE/LIPASE EXL3"/>
    <property type="match status" value="1"/>
</dbReference>
<evidence type="ECO:0000256" key="7">
    <source>
        <dbReference type="ARBA" id="ARBA00022989"/>
    </source>
</evidence>
<keyword evidence="8 10" id="KW-0472">Membrane</keyword>
<evidence type="ECO:0000256" key="3">
    <source>
        <dbReference type="ARBA" id="ARBA00006483"/>
    </source>
</evidence>
<evidence type="ECO:0000256" key="10">
    <source>
        <dbReference type="SAM" id="Phobius"/>
    </source>
</evidence>
<dbReference type="Pfam" id="PF03208">
    <property type="entry name" value="PRA1"/>
    <property type="match status" value="1"/>
</dbReference>
<name>A0A4S8JTI9_MUSBA</name>
<evidence type="ECO:0000256" key="5">
    <source>
        <dbReference type="ARBA" id="ARBA00022692"/>
    </source>
</evidence>
<keyword evidence="6 11" id="KW-0732">Signal</keyword>
<evidence type="ECO:0000313" key="13">
    <source>
        <dbReference type="Proteomes" id="UP000317650"/>
    </source>
</evidence>
<dbReference type="AlphaFoldDB" id="A0A4S8JTI9"/>
<evidence type="ECO:0008006" key="14">
    <source>
        <dbReference type="Google" id="ProtNLM"/>
    </source>
</evidence>
<dbReference type="InterPro" id="IPR036514">
    <property type="entry name" value="SGNH_hydro_sf"/>
</dbReference>
<dbReference type="GO" id="GO:0005783">
    <property type="term" value="C:endoplasmic reticulum"/>
    <property type="evidence" value="ECO:0007669"/>
    <property type="project" value="UniProtKB-ARBA"/>
</dbReference>